<protein>
    <recommendedName>
        <fullName evidence="2">Histidine kinase/HSP90-like ATPase domain-containing protein</fullName>
    </recommendedName>
</protein>
<dbReference type="GO" id="GO:0004674">
    <property type="term" value="F:protein serine/threonine kinase activity"/>
    <property type="evidence" value="ECO:0007669"/>
    <property type="project" value="UniProtKB-KW"/>
</dbReference>
<gene>
    <name evidence="3" type="ORF">GCM10010124_29080</name>
</gene>
<accession>A0A8J3BNL8</accession>
<dbReference type="SUPFAM" id="SSF55874">
    <property type="entry name" value="ATPase domain of HSP90 chaperone/DNA topoisomerase II/histidine kinase"/>
    <property type="match status" value="1"/>
</dbReference>
<dbReference type="PANTHER" id="PTHR35526:SF3">
    <property type="entry name" value="ANTI-SIGMA-F FACTOR RSBW"/>
    <property type="match status" value="1"/>
</dbReference>
<comment type="caution">
    <text evidence="3">The sequence shown here is derived from an EMBL/GenBank/DDBJ whole genome shotgun (WGS) entry which is preliminary data.</text>
</comment>
<dbReference type="AlphaFoldDB" id="A0A8J3BNL8"/>
<keyword evidence="1" id="KW-0808">Transferase</keyword>
<evidence type="ECO:0000313" key="4">
    <source>
        <dbReference type="Proteomes" id="UP000662200"/>
    </source>
</evidence>
<proteinExistence type="predicted"/>
<evidence type="ECO:0000313" key="3">
    <source>
        <dbReference type="EMBL" id="GGK34588.1"/>
    </source>
</evidence>
<reference evidence="3" key="1">
    <citation type="journal article" date="2014" name="Int. J. Syst. Evol. Microbiol.">
        <title>Complete genome sequence of Corynebacterium casei LMG S-19264T (=DSM 44701T), isolated from a smear-ripened cheese.</title>
        <authorList>
            <consortium name="US DOE Joint Genome Institute (JGI-PGF)"/>
            <person name="Walter F."/>
            <person name="Albersmeier A."/>
            <person name="Kalinowski J."/>
            <person name="Ruckert C."/>
        </authorList>
    </citation>
    <scope>NUCLEOTIDE SEQUENCE</scope>
    <source>
        <strain evidence="3">JCM 3091</strain>
    </source>
</reference>
<dbReference type="InterPro" id="IPR003594">
    <property type="entry name" value="HATPase_dom"/>
</dbReference>
<evidence type="ECO:0000256" key="1">
    <source>
        <dbReference type="ARBA" id="ARBA00022527"/>
    </source>
</evidence>
<keyword evidence="1" id="KW-0723">Serine/threonine-protein kinase</keyword>
<dbReference type="Pfam" id="PF13581">
    <property type="entry name" value="HATPase_c_2"/>
    <property type="match status" value="1"/>
</dbReference>
<dbReference type="Gene3D" id="3.30.565.10">
    <property type="entry name" value="Histidine kinase-like ATPase, C-terminal domain"/>
    <property type="match status" value="1"/>
</dbReference>
<name>A0A8J3BNL8_9ACTN</name>
<feature type="domain" description="Histidine kinase/HSP90-like ATPase" evidence="2">
    <location>
        <begin position="12"/>
        <end position="120"/>
    </location>
</feature>
<sequence length="127" mass="13503">MSELNAEFDLPDGPEAIAFARHAGESILRGWGFADEDWLYDASVIVSELVSNAVRHGGGSLVLLLQAHERNVTLTVADGSVTAPRRRDGDDDGGRGMAIIEAMGAGWGVADHEGGKRVWVRLSAHPA</sequence>
<keyword evidence="4" id="KW-1185">Reference proteome</keyword>
<dbReference type="PANTHER" id="PTHR35526">
    <property type="entry name" value="ANTI-SIGMA-F FACTOR RSBW-RELATED"/>
    <property type="match status" value="1"/>
</dbReference>
<evidence type="ECO:0000259" key="2">
    <source>
        <dbReference type="Pfam" id="PF13581"/>
    </source>
</evidence>
<organism evidence="3 4">
    <name type="scientific">Pilimelia terevasa</name>
    <dbReference type="NCBI Taxonomy" id="53372"/>
    <lineage>
        <taxon>Bacteria</taxon>
        <taxon>Bacillati</taxon>
        <taxon>Actinomycetota</taxon>
        <taxon>Actinomycetes</taxon>
        <taxon>Micromonosporales</taxon>
        <taxon>Micromonosporaceae</taxon>
        <taxon>Pilimelia</taxon>
    </lineage>
</organism>
<dbReference type="InterPro" id="IPR050267">
    <property type="entry name" value="Anti-sigma-factor_SerPK"/>
</dbReference>
<dbReference type="RefSeq" id="WP_189114852.1">
    <property type="nucleotide sequence ID" value="NZ_BMQC01000009.1"/>
</dbReference>
<dbReference type="InterPro" id="IPR036890">
    <property type="entry name" value="HATPase_C_sf"/>
</dbReference>
<dbReference type="Proteomes" id="UP000662200">
    <property type="component" value="Unassembled WGS sequence"/>
</dbReference>
<dbReference type="CDD" id="cd16936">
    <property type="entry name" value="HATPase_RsbW-like"/>
    <property type="match status" value="1"/>
</dbReference>
<dbReference type="EMBL" id="BMQC01000009">
    <property type="protein sequence ID" value="GGK34588.1"/>
    <property type="molecule type" value="Genomic_DNA"/>
</dbReference>
<reference evidence="3" key="2">
    <citation type="submission" date="2020-09" db="EMBL/GenBank/DDBJ databases">
        <authorList>
            <person name="Sun Q."/>
            <person name="Ohkuma M."/>
        </authorList>
    </citation>
    <scope>NUCLEOTIDE SEQUENCE</scope>
    <source>
        <strain evidence="3">JCM 3091</strain>
    </source>
</reference>
<keyword evidence="1" id="KW-0418">Kinase</keyword>